<sequence>MNKPGIINMLVGLFWGVATLIGVFVYEYLLYILAILAPLQFLYGLGQFIHYKFLMDPDEAAQYDFSLDTSHVKTGKFWLIIACCIGVFTGFDIYTRIDMEFVAVPTLLLATYCFFCLYETYDFEGWKNRAYYTKMLSLACLGGAIYNGIRAYNIIF</sequence>
<protein>
    <submittedName>
        <fullName evidence="2">Uncharacterized protein</fullName>
    </submittedName>
</protein>
<dbReference type="RefSeq" id="WP_310798559.1">
    <property type="nucleotide sequence ID" value="NZ_CP123872.1"/>
</dbReference>
<dbReference type="AlphaFoldDB" id="A0AA52H921"/>
<dbReference type="KEGG" id="tmk:QGN29_14310"/>
<dbReference type="EMBL" id="CP123872">
    <property type="protein sequence ID" value="WND02721.1"/>
    <property type="molecule type" value="Genomic_DNA"/>
</dbReference>
<reference evidence="2" key="1">
    <citation type="submission" date="2023-04" db="EMBL/GenBank/DDBJ databases">
        <title>Complete genome sequence of Temperatibacter marinus.</title>
        <authorList>
            <person name="Rong J.-C."/>
            <person name="Yi M.-L."/>
            <person name="Zhao Q."/>
        </authorList>
    </citation>
    <scope>NUCLEOTIDE SEQUENCE</scope>
    <source>
        <strain evidence="2">NBRC 110045</strain>
    </source>
</reference>
<gene>
    <name evidence="2" type="ORF">QGN29_14310</name>
</gene>
<accession>A0AA52H921</accession>
<name>A0AA52H921_9PROT</name>
<dbReference type="Proteomes" id="UP001268683">
    <property type="component" value="Chromosome"/>
</dbReference>
<feature type="transmembrane region" description="Helical" evidence="1">
    <location>
        <begin position="130"/>
        <end position="149"/>
    </location>
</feature>
<keyword evidence="1" id="KW-0472">Membrane</keyword>
<feature type="transmembrane region" description="Helical" evidence="1">
    <location>
        <begin position="101"/>
        <end position="118"/>
    </location>
</feature>
<proteinExistence type="predicted"/>
<feature type="transmembrane region" description="Helical" evidence="1">
    <location>
        <begin position="77"/>
        <end position="94"/>
    </location>
</feature>
<keyword evidence="1" id="KW-0812">Transmembrane</keyword>
<evidence type="ECO:0000313" key="2">
    <source>
        <dbReference type="EMBL" id="WND02721.1"/>
    </source>
</evidence>
<keyword evidence="3" id="KW-1185">Reference proteome</keyword>
<evidence type="ECO:0000313" key="3">
    <source>
        <dbReference type="Proteomes" id="UP001268683"/>
    </source>
</evidence>
<feature type="transmembrane region" description="Helical" evidence="1">
    <location>
        <begin position="6"/>
        <end position="25"/>
    </location>
</feature>
<organism evidence="2 3">
    <name type="scientific">Temperatibacter marinus</name>
    <dbReference type="NCBI Taxonomy" id="1456591"/>
    <lineage>
        <taxon>Bacteria</taxon>
        <taxon>Pseudomonadati</taxon>
        <taxon>Pseudomonadota</taxon>
        <taxon>Alphaproteobacteria</taxon>
        <taxon>Kordiimonadales</taxon>
        <taxon>Temperatibacteraceae</taxon>
        <taxon>Temperatibacter</taxon>
    </lineage>
</organism>
<feature type="transmembrane region" description="Helical" evidence="1">
    <location>
        <begin position="30"/>
        <end position="49"/>
    </location>
</feature>
<evidence type="ECO:0000256" key="1">
    <source>
        <dbReference type="SAM" id="Phobius"/>
    </source>
</evidence>
<keyword evidence="1" id="KW-1133">Transmembrane helix</keyword>